<evidence type="ECO:0000313" key="2">
    <source>
        <dbReference type="Proteomes" id="UP000317977"/>
    </source>
</evidence>
<dbReference type="AlphaFoldDB" id="A0A5C6EW82"/>
<dbReference type="Proteomes" id="UP000317977">
    <property type="component" value="Unassembled WGS sequence"/>
</dbReference>
<protein>
    <submittedName>
        <fullName evidence="1">Uncharacterized protein</fullName>
    </submittedName>
</protein>
<name>A0A5C6EW82_9BACT</name>
<reference evidence="1 2" key="1">
    <citation type="submission" date="2019-02" db="EMBL/GenBank/DDBJ databases">
        <title>Deep-cultivation of Planctomycetes and their phenomic and genomic characterization uncovers novel biology.</title>
        <authorList>
            <person name="Wiegand S."/>
            <person name="Jogler M."/>
            <person name="Boedeker C."/>
            <person name="Pinto D."/>
            <person name="Vollmers J."/>
            <person name="Rivas-Marin E."/>
            <person name="Kohn T."/>
            <person name="Peeters S.H."/>
            <person name="Heuer A."/>
            <person name="Rast P."/>
            <person name="Oberbeckmann S."/>
            <person name="Bunk B."/>
            <person name="Jeske O."/>
            <person name="Meyerdierks A."/>
            <person name="Storesund J.E."/>
            <person name="Kallscheuer N."/>
            <person name="Luecker S."/>
            <person name="Lage O.M."/>
            <person name="Pohl T."/>
            <person name="Merkel B.J."/>
            <person name="Hornburger P."/>
            <person name="Mueller R.-W."/>
            <person name="Bruemmer F."/>
            <person name="Labrenz M."/>
            <person name="Spormann A.M."/>
            <person name="Op Den Camp H."/>
            <person name="Overmann J."/>
            <person name="Amann R."/>
            <person name="Jetten M.S.M."/>
            <person name="Mascher T."/>
            <person name="Medema M.H."/>
            <person name="Devos D.P."/>
            <person name="Kaster A.-K."/>
            <person name="Ovreas L."/>
            <person name="Rohde M."/>
            <person name="Galperin M.Y."/>
            <person name="Jogler C."/>
        </authorList>
    </citation>
    <scope>NUCLEOTIDE SEQUENCE [LARGE SCALE GENOMIC DNA]</scope>
    <source>
        <strain evidence="1 2">Poly59</strain>
    </source>
</reference>
<comment type="caution">
    <text evidence="1">The sequence shown here is derived from an EMBL/GenBank/DDBJ whole genome shotgun (WGS) entry which is preliminary data.</text>
</comment>
<keyword evidence="2" id="KW-1185">Reference proteome</keyword>
<sequence length="205" mass="23587">MRIQKTHRRLNVTLINVCFRLKISTNHALDRSTACRLCKWKPHWRCSVNAAVPRLKSMYGDLSHFNAKLPSDVACELLDPALELGFHAARWPTDAFPDFRSFVRFTFGYSSALQPYICDPTRDDLQGWFRPDASDIERADNLLDRNATTNTEVREWMRTQYPLLSIPWLISGLHAKLLSMTDGDWPEMLAYDTDGYVTAFVADLT</sequence>
<organism evidence="1 2">
    <name type="scientific">Rubripirellula reticaptiva</name>
    <dbReference type="NCBI Taxonomy" id="2528013"/>
    <lineage>
        <taxon>Bacteria</taxon>
        <taxon>Pseudomonadati</taxon>
        <taxon>Planctomycetota</taxon>
        <taxon>Planctomycetia</taxon>
        <taxon>Pirellulales</taxon>
        <taxon>Pirellulaceae</taxon>
        <taxon>Rubripirellula</taxon>
    </lineage>
</organism>
<evidence type="ECO:0000313" key="1">
    <source>
        <dbReference type="EMBL" id="TWU51491.1"/>
    </source>
</evidence>
<proteinExistence type="predicted"/>
<gene>
    <name evidence="1" type="ORF">Poly59_30830</name>
</gene>
<dbReference type="EMBL" id="SJPX01000003">
    <property type="protein sequence ID" value="TWU51491.1"/>
    <property type="molecule type" value="Genomic_DNA"/>
</dbReference>
<accession>A0A5C6EW82</accession>